<dbReference type="AlphaFoldDB" id="A0AAV5GFH4"/>
<name>A0AAV5GFH4_9BASI</name>
<dbReference type="SUPFAM" id="SSF161084">
    <property type="entry name" value="MAPEG domain-like"/>
    <property type="match status" value="1"/>
</dbReference>
<feature type="transmembrane region" description="Helical" evidence="5">
    <location>
        <begin position="126"/>
        <end position="144"/>
    </location>
</feature>
<evidence type="ECO:0000256" key="2">
    <source>
        <dbReference type="ARBA" id="ARBA00022692"/>
    </source>
</evidence>
<dbReference type="Gene3D" id="1.20.120.550">
    <property type="entry name" value="Membrane associated eicosanoid/glutathione metabolism-like domain"/>
    <property type="match status" value="1"/>
</dbReference>
<dbReference type="GO" id="GO:0004602">
    <property type="term" value="F:glutathione peroxidase activity"/>
    <property type="evidence" value="ECO:0007669"/>
    <property type="project" value="TreeGrafter"/>
</dbReference>
<protein>
    <recommendedName>
        <fullName evidence="8">Glutathione transferase</fullName>
    </recommendedName>
</protein>
<dbReference type="InterPro" id="IPR001129">
    <property type="entry name" value="Membr-assoc_MAPEG"/>
</dbReference>
<keyword evidence="7" id="KW-1185">Reference proteome</keyword>
<evidence type="ECO:0000256" key="5">
    <source>
        <dbReference type="SAM" id="Phobius"/>
    </source>
</evidence>
<feature type="transmembrane region" description="Helical" evidence="5">
    <location>
        <begin position="95"/>
        <end position="114"/>
    </location>
</feature>
<dbReference type="PANTHER" id="PTHR10250">
    <property type="entry name" value="MICROSOMAL GLUTATHIONE S-TRANSFERASE"/>
    <property type="match status" value="1"/>
</dbReference>
<dbReference type="GO" id="GO:0016020">
    <property type="term" value="C:membrane"/>
    <property type="evidence" value="ECO:0007669"/>
    <property type="project" value="UniProtKB-SubCell"/>
</dbReference>
<accession>A0AAV5GFH4</accession>
<dbReference type="PANTHER" id="PTHR10250:SF26">
    <property type="entry name" value="GLUTATHIONE S-TRANSFERASE 3, MITOCHONDRIAL"/>
    <property type="match status" value="1"/>
</dbReference>
<dbReference type="Pfam" id="PF01124">
    <property type="entry name" value="MAPEG"/>
    <property type="match status" value="1"/>
</dbReference>
<keyword evidence="2 5" id="KW-0812">Transmembrane</keyword>
<proteinExistence type="predicted"/>
<dbReference type="GO" id="GO:0004364">
    <property type="term" value="F:glutathione transferase activity"/>
    <property type="evidence" value="ECO:0007669"/>
    <property type="project" value="TreeGrafter"/>
</dbReference>
<comment type="subcellular location">
    <subcellularLocation>
        <location evidence="1">Membrane</location>
        <topology evidence="1">Multi-pass membrane protein</topology>
    </subcellularLocation>
</comment>
<evidence type="ECO:0000256" key="3">
    <source>
        <dbReference type="ARBA" id="ARBA00022989"/>
    </source>
</evidence>
<keyword evidence="4 5" id="KW-0472">Membrane</keyword>
<keyword evidence="3 5" id="KW-1133">Transmembrane helix</keyword>
<dbReference type="GO" id="GO:0005635">
    <property type="term" value="C:nuclear envelope"/>
    <property type="evidence" value="ECO:0007669"/>
    <property type="project" value="TreeGrafter"/>
</dbReference>
<gene>
    <name evidence="6" type="ORF">Rhopal_001342-T1</name>
</gene>
<dbReference type="GO" id="GO:0005783">
    <property type="term" value="C:endoplasmic reticulum"/>
    <property type="evidence" value="ECO:0007669"/>
    <property type="project" value="TreeGrafter"/>
</dbReference>
<evidence type="ECO:0000313" key="7">
    <source>
        <dbReference type="Proteomes" id="UP001342314"/>
    </source>
</evidence>
<sequence length="154" mass="16602">MSLIQFALPADYAYVAAVGTVGVYSLLTFATIKVSGARKAANVAYPAPYAENAVADRDVKAKIFNCAQRAHANTLENLPIFLLTLFHSGLYRPRFAAAAGAIWIAGRIAYIAGYSTGNPAKRQRGVFAYLGFLPLFFFSSYKAISSLPIVQSLL</sequence>
<dbReference type="Proteomes" id="UP001342314">
    <property type="component" value="Unassembled WGS sequence"/>
</dbReference>
<organism evidence="6 7">
    <name type="scientific">Rhodotorula paludigena</name>
    <dbReference type="NCBI Taxonomy" id="86838"/>
    <lineage>
        <taxon>Eukaryota</taxon>
        <taxon>Fungi</taxon>
        <taxon>Dikarya</taxon>
        <taxon>Basidiomycota</taxon>
        <taxon>Pucciniomycotina</taxon>
        <taxon>Microbotryomycetes</taxon>
        <taxon>Sporidiobolales</taxon>
        <taxon>Sporidiobolaceae</taxon>
        <taxon>Rhodotorula</taxon>
    </lineage>
</organism>
<feature type="transmembrane region" description="Helical" evidence="5">
    <location>
        <begin position="12"/>
        <end position="32"/>
    </location>
</feature>
<dbReference type="InterPro" id="IPR050997">
    <property type="entry name" value="MAPEG"/>
</dbReference>
<evidence type="ECO:0000256" key="1">
    <source>
        <dbReference type="ARBA" id="ARBA00004141"/>
    </source>
</evidence>
<evidence type="ECO:0000313" key="6">
    <source>
        <dbReference type="EMBL" id="GJN88376.1"/>
    </source>
</evidence>
<evidence type="ECO:0000256" key="4">
    <source>
        <dbReference type="ARBA" id="ARBA00023136"/>
    </source>
</evidence>
<dbReference type="InterPro" id="IPR023352">
    <property type="entry name" value="MAPEG-like_dom_sf"/>
</dbReference>
<evidence type="ECO:0008006" key="8">
    <source>
        <dbReference type="Google" id="ProtNLM"/>
    </source>
</evidence>
<reference evidence="6 7" key="1">
    <citation type="submission" date="2021-12" db="EMBL/GenBank/DDBJ databases">
        <title>High titer production of polyol ester of fatty acids by Rhodotorula paludigena BS15 towards product separation-free biomass refinery.</title>
        <authorList>
            <person name="Mano J."/>
            <person name="Ono H."/>
            <person name="Tanaka T."/>
            <person name="Naito K."/>
            <person name="Sushida H."/>
            <person name="Ike M."/>
            <person name="Tokuyasu K."/>
            <person name="Kitaoka M."/>
        </authorList>
    </citation>
    <scope>NUCLEOTIDE SEQUENCE [LARGE SCALE GENOMIC DNA]</scope>
    <source>
        <strain evidence="6 7">BS15</strain>
    </source>
</reference>
<comment type="caution">
    <text evidence="6">The sequence shown here is derived from an EMBL/GenBank/DDBJ whole genome shotgun (WGS) entry which is preliminary data.</text>
</comment>
<dbReference type="EMBL" id="BQKY01000003">
    <property type="protein sequence ID" value="GJN88376.1"/>
    <property type="molecule type" value="Genomic_DNA"/>
</dbReference>